<evidence type="ECO:0000256" key="1">
    <source>
        <dbReference type="SAM" id="Phobius"/>
    </source>
</evidence>
<keyword evidence="2" id="KW-0732">Signal</keyword>
<organism evidence="3 4">
    <name type="scientific">Marinomonas spartinae</name>
    <dbReference type="NCBI Taxonomy" id="1792290"/>
    <lineage>
        <taxon>Bacteria</taxon>
        <taxon>Pseudomonadati</taxon>
        <taxon>Pseudomonadota</taxon>
        <taxon>Gammaproteobacteria</taxon>
        <taxon>Oceanospirillales</taxon>
        <taxon>Oceanospirillaceae</taxon>
        <taxon>Marinomonas</taxon>
    </lineage>
</organism>
<keyword evidence="1" id="KW-0812">Transmembrane</keyword>
<feature type="signal peptide" evidence="2">
    <location>
        <begin position="1"/>
        <end position="23"/>
    </location>
</feature>
<feature type="transmembrane region" description="Helical" evidence="1">
    <location>
        <begin position="175"/>
        <end position="193"/>
    </location>
</feature>
<proteinExistence type="predicted"/>
<evidence type="ECO:0000256" key="2">
    <source>
        <dbReference type="SAM" id="SignalP"/>
    </source>
</evidence>
<name>A0A1A8TAB8_9GAMM</name>
<feature type="transmembrane region" description="Helical" evidence="1">
    <location>
        <begin position="65"/>
        <end position="85"/>
    </location>
</feature>
<dbReference type="EMBL" id="FLOB01000002">
    <property type="protein sequence ID" value="SBS28422.1"/>
    <property type="molecule type" value="Genomic_DNA"/>
</dbReference>
<dbReference type="InterPro" id="IPR007038">
    <property type="entry name" value="HupE_UreJ"/>
</dbReference>
<keyword evidence="4" id="KW-1185">Reference proteome</keyword>
<dbReference type="Pfam" id="PF04955">
    <property type="entry name" value="HupE_UreJ"/>
    <property type="match status" value="1"/>
</dbReference>
<sequence>MRRSTLKIGLTALIAMLPTLALAHPGHDGSTSFSTGFMHPMGGLDHLLAMIAIGLWAASMGGRALWAVPAAFVGTMIVGGALAMAGMRVPFVEEGILMSVVLMGALLIGAARFNVMTCVAIAGVFAFFHGAAHGMEMPLNAHGAEYALGFALATTLLHVVGMGLGMVLARLEMPIITRLTGGMIAAAGVFMAVA</sequence>
<dbReference type="PIRSF" id="PIRSF016919">
    <property type="entry name" value="HupE_UreJ"/>
    <property type="match status" value="1"/>
</dbReference>
<reference evidence="3 4" key="1">
    <citation type="submission" date="2016-06" db="EMBL/GenBank/DDBJ databases">
        <authorList>
            <person name="Kjaerup R.B."/>
            <person name="Dalgaard T.S."/>
            <person name="Juul-Madsen H.R."/>
        </authorList>
    </citation>
    <scope>NUCLEOTIDE SEQUENCE [LARGE SCALE GENOMIC DNA]</scope>
    <source>
        <strain evidence="3 4">CECT 8886</strain>
    </source>
</reference>
<evidence type="ECO:0000313" key="3">
    <source>
        <dbReference type="EMBL" id="SBS28422.1"/>
    </source>
</evidence>
<gene>
    <name evidence="3" type="ORF">MSP8886_01168</name>
</gene>
<dbReference type="Proteomes" id="UP000092544">
    <property type="component" value="Unassembled WGS sequence"/>
</dbReference>
<dbReference type="OrthoDB" id="9808192at2"/>
<feature type="chain" id="PRO_5008378917" evidence="2">
    <location>
        <begin position="24"/>
        <end position="194"/>
    </location>
</feature>
<dbReference type="RefSeq" id="WP_067013662.1">
    <property type="nucleotide sequence ID" value="NZ_FLOB01000002.1"/>
</dbReference>
<dbReference type="AlphaFoldDB" id="A0A1A8TAB8"/>
<feature type="transmembrane region" description="Helical" evidence="1">
    <location>
        <begin position="146"/>
        <end position="168"/>
    </location>
</feature>
<feature type="transmembrane region" description="Helical" evidence="1">
    <location>
        <begin position="91"/>
        <end position="108"/>
    </location>
</feature>
<dbReference type="STRING" id="1792290.MSP8886_01168"/>
<evidence type="ECO:0000313" key="4">
    <source>
        <dbReference type="Proteomes" id="UP000092544"/>
    </source>
</evidence>
<keyword evidence="1" id="KW-0472">Membrane</keyword>
<accession>A0A1A8TAB8</accession>
<feature type="transmembrane region" description="Helical" evidence="1">
    <location>
        <begin position="39"/>
        <end position="58"/>
    </location>
</feature>
<keyword evidence="1" id="KW-1133">Transmembrane helix</keyword>
<feature type="transmembrane region" description="Helical" evidence="1">
    <location>
        <begin position="115"/>
        <end position="134"/>
    </location>
</feature>
<protein>
    <submittedName>
        <fullName evidence="3">HupE / UreJ protein</fullName>
    </submittedName>
</protein>